<dbReference type="Proteomes" id="UP000886818">
    <property type="component" value="Chromosome"/>
</dbReference>
<proteinExistence type="predicted"/>
<evidence type="ECO:0000313" key="4">
    <source>
        <dbReference type="Proteomes" id="UP000886818"/>
    </source>
</evidence>
<accession>A0ABX8RFJ7</accession>
<dbReference type="PANTHER" id="PTHR30404:SF0">
    <property type="entry name" value="N-ACETYLMURAMOYL-L-ALANINE AMIDASE AMIC"/>
    <property type="match status" value="1"/>
</dbReference>
<reference evidence="3" key="1">
    <citation type="submission" date="2021-07" db="EMBL/GenBank/DDBJ databases">
        <title>Complete genome sequence of Crassaminicella sp. 143-21, isolated from a deep-sea hydrothermal vent.</title>
        <authorList>
            <person name="Li X."/>
        </authorList>
    </citation>
    <scope>NUCLEOTIDE SEQUENCE</scope>
    <source>
        <strain evidence="3">143-21</strain>
    </source>
</reference>
<dbReference type="InterPro" id="IPR021731">
    <property type="entry name" value="AMIN_dom"/>
</dbReference>
<keyword evidence="4" id="KW-1185">Reference proteome</keyword>
<feature type="domain" description="MurNAc-LAA" evidence="2">
    <location>
        <begin position="334"/>
        <end position="446"/>
    </location>
</feature>
<dbReference type="Pfam" id="PF01520">
    <property type="entry name" value="Amidase_3"/>
    <property type="match status" value="1"/>
</dbReference>
<dbReference type="EMBL" id="CP078093">
    <property type="protein sequence ID" value="QXM06505.1"/>
    <property type="molecule type" value="Genomic_DNA"/>
</dbReference>
<evidence type="ECO:0000313" key="3">
    <source>
        <dbReference type="EMBL" id="QXM06505.1"/>
    </source>
</evidence>
<organism evidence="3 4">
    <name type="scientific">Crassaminicella indica</name>
    <dbReference type="NCBI Taxonomy" id="2855394"/>
    <lineage>
        <taxon>Bacteria</taxon>
        <taxon>Bacillati</taxon>
        <taxon>Bacillota</taxon>
        <taxon>Clostridia</taxon>
        <taxon>Eubacteriales</taxon>
        <taxon>Clostridiaceae</taxon>
        <taxon>Crassaminicella</taxon>
    </lineage>
</organism>
<evidence type="ECO:0000256" key="1">
    <source>
        <dbReference type="ARBA" id="ARBA00022801"/>
    </source>
</evidence>
<dbReference type="InterPro" id="IPR002508">
    <property type="entry name" value="MurNAc-LAA_cat"/>
</dbReference>
<dbReference type="Pfam" id="PF11741">
    <property type="entry name" value="AMIN"/>
    <property type="match status" value="1"/>
</dbReference>
<sequence length="454" mass="51207">MKRLFSILLIFTIILGMSTISFGAKLEQYITDITYDHYGSTSKILIKTTGLVAYNTMYLPGSRFGGNDRLIIDIPNAKFNMTDPSFTGNGGIIKKEINMDHIMDIRGSIFEDYPRNVSRIVIDLAMKKDYHVAFNNELSAIQVEFPNSEKIEEALNSVNNINLETRNNSDVIVIHTKEQPVYNIMDFGNKVVIDVLNARLNIDKNEIPIKQGGVKRIRTAQFANDIDGEIVRIVLDIEDGQSLKNIFVEHEGTDILVYTNKKTNLSSSYRGKIIVIDPGHGGKDPGTHNSALNLVEKELTLDTAKRLNDLLEKSGFITYMTRTDDTTLDLYGRPAVANELDAAVFVSVHYNYAENKKVSGVEMLYVDDPTRDCKRFAKTLQEEMIKALKAKDRGIKNEPEFVVIRETKMPAVIAEVGFISNPAEGNLIRTTEYRQKAAQALFNGIKRYFDERLN</sequence>
<dbReference type="SMART" id="SM00646">
    <property type="entry name" value="Ami_3"/>
    <property type="match status" value="1"/>
</dbReference>
<dbReference type="RefSeq" id="WP_218283201.1">
    <property type="nucleotide sequence ID" value="NZ_CP078093.1"/>
</dbReference>
<dbReference type="InterPro" id="IPR050695">
    <property type="entry name" value="N-acetylmuramoyl_amidase_3"/>
</dbReference>
<protein>
    <submittedName>
        <fullName evidence="3">N-acetylmuramoyl-L-alanine amidase</fullName>
    </submittedName>
</protein>
<evidence type="ECO:0000259" key="2">
    <source>
        <dbReference type="SMART" id="SM00646"/>
    </source>
</evidence>
<dbReference type="PANTHER" id="PTHR30404">
    <property type="entry name" value="N-ACETYLMURAMOYL-L-ALANINE AMIDASE"/>
    <property type="match status" value="1"/>
</dbReference>
<name>A0ABX8RFJ7_9CLOT</name>
<keyword evidence="1" id="KW-0378">Hydrolase</keyword>
<gene>
    <name evidence="3" type="ORF">KVH43_01785</name>
</gene>
<dbReference type="CDD" id="cd02696">
    <property type="entry name" value="MurNAc-LAA"/>
    <property type="match status" value="1"/>
</dbReference>